<sequence>MKKYILFIISIIFIAVGVYYVFGNNQEIAAHEVKPARITGDKFEVKTPDGWEEMTIKGVNIGMAKPGHFPGEAAITEDEYYRWFEDIGQMNANTVRVYTLHPPGFYKALARYNNRNDEKIYIMHGLWADEGKMHDGLDAFDADLNEEFNQDMMNVMDAIHGGGTVEAEPGKASGNYKSDVSGYVIGWITGVEWYPPFVVGTNEKHENIGQYDGTFYRTEDASPFEYWLAEKMDYISKYENETYGSLRPMSFTNWVTTDILEHPSDSSDMEDLVSVDPNAIYTKGEMEEIGQYASYHIYPYYPDFLNYDEKYVEYTDHRGERNNYAGYLNELIEAHRLPVLVAEFGVPGSRGLTHRNPSGWNQGFHSEQEQGEIVSHLYEDIIEEGALGGLVFTWQDEWFKRTWNTMDYDDPDRRPFWSNAQTNEQQFGLLSFDTHKIQVDGDATEWESEPIYTGSGTLKSLTMDSDERYLYMKVEHEPGMVGDINIPLNIVSGQGNHKVNGQVEAEDGIDFLVDINSEQSKVTVDDYYDFFEVQYGHTLDMIDAGSLPEKDSGQFNPIRLALNKEYYLPDRNETLPFESYETGLLREGVGNPESEGYNSLTDYNWNREEGILEMRLPWGLIGARDPSQREFLGDIVEDGLEASTEIDGIGVGVVVMEDQQVVDSLPVMENNRMPNFETYTWEKWDLPESEERLKESYKIIRETFGRE</sequence>
<dbReference type="EMBL" id="JBHRVQ010000001">
    <property type="protein sequence ID" value="MFC3389562.1"/>
    <property type="molecule type" value="Genomic_DNA"/>
</dbReference>
<evidence type="ECO:0008006" key="6">
    <source>
        <dbReference type="Google" id="ProtNLM"/>
    </source>
</evidence>
<organism evidence="4 5">
    <name type="scientific">Salinicoccus sesuvii</name>
    <dbReference type="NCBI Taxonomy" id="868281"/>
    <lineage>
        <taxon>Bacteria</taxon>
        <taxon>Bacillati</taxon>
        <taxon>Bacillota</taxon>
        <taxon>Bacilli</taxon>
        <taxon>Bacillales</taxon>
        <taxon>Staphylococcaceae</taxon>
        <taxon>Salinicoccus</taxon>
    </lineage>
</organism>
<accession>A0ABV7N8Y7</accession>
<evidence type="ECO:0000313" key="5">
    <source>
        <dbReference type="Proteomes" id="UP001595637"/>
    </source>
</evidence>
<evidence type="ECO:0000313" key="3">
    <source>
        <dbReference type="EMBL" id="MFC3389562.1"/>
    </source>
</evidence>
<comment type="caution">
    <text evidence="4">The sequence shown here is derived from an EMBL/GenBank/DDBJ whole genome shotgun (WGS) entry which is preliminary data.</text>
</comment>
<dbReference type="EMBL" id="JBHRVQ010000001">
    <property type="protein sequence ID" value="MFC3389592.1"/>
    <property type="molecule type" value="Genomic_DNA"/>
</dbReference>
<keyword evidence="1" id="KW-0812">Transmembrane</keyword>
<evidence type="ECO:0000256" key="1">
    <source>
        <dbReference type="SAM" id="Phobius"/>
    </source>
</evidence>
<gene>
    <name evidence="2" type="ORF">ACFOEO_00060</name>
    <name evidence="3" type="ORF">ACFOEO_13350</name>
    <name evidence="4" type="ORF">ACFOEO_13505</name>
</gene>
<reference evidence="5" key="2">
    <citation type="journal article" date="2019" name="Int. J. Syst. Evol. Microbiol.">
        <title>The Global Catalogue of Microorganisms (GCM) 10K type strain sequencing project: providing services to taxonomists for standard genome sequencing and annotation.</title>
        <authorList>
            <consortium name="The Broad Institute Genomics Platform"/>
            <consortium name="The Broad Institute Genome Sequencing Center for Infectious Disease"/>
            <person name="Wu L."/>
            <person name="Ma J."/>
        </authorList>
    </citation>
    <scope>NUCLEOTIDE SEQUENCE [LARGE SCALE GENOMIC DNA]</scope>
    <source>
        <strain evidence="5">CCM 7756</strain>
    </source>
</reference>
<name>A0ABV7N8Y7_9STAP</name>
<dbReference type="InterPro" id="IPR017853">
    <property type="entry name" value="GH"/>
</dbReference>
<dbReference type="SUPFAM" id="SSF51445">
    <property type="entry name" value="(Trans)glycosidases"/>
    <property type="match status" value="1"/>
</dbReference>
<keyword evidence="5" id="KW-1185">Reference proteome</keyword>
<keyword evidence="1" id="KW-1133">Transmembrane helix</keyword>
<reference evidence="4" key="3">
    <citation type="submission" date="2024-09" db="EMBL/GenBank/DDBJ databases">
        <authorList>
            <person name="Sun Q."/>
            <person name="Mori K."/>
        </authorList>
    </citation>
    <scope>NUCLEOTIDE SEQUENCE</scope>
    <source>
        <strain evidence="4">CCM 7756</strain>
    </source>
</reference>
<feature type="transmembrane region" description="Helical" evidence="1">
    <location>
        <begin position="5"/>
        <end position="22"/>
    </location>
</feature>
<evidence type="ECO:0000313" key="2">
    <source>
        <dbReference type="EMBL" id="MFC3386997.1"/>
    </source>
</evidence>
<protein>
    <recommendedName>
        <fullName evidence="6">Family 2 glycosyl transferase</fullName>
    </recommendedName>
</protein>
<proteinExistence type="predicted"/>
<dbReference type="RefSeq" id="WP_380650409.1">
    <property type="nucleotide sequence ID" value="NZ_JBHRVQ010000001.1"/>
</dbReference>
<evidence type="ECO:0000313" key="4">
    <source>
        <dbReference type="EMBL" id="MFC3389592.1"/>
    </source>
</evidence>
<dbReference type="Gene3D" id="3.20.20.80">
    <property type="entry name" value="Glycosidases"/>
    <property type="match status" value="2"/>
</dbReference>
<keyword evidence="1" id="KW-0472">Membrane</keyword>
<reference evidence="4" key="1">
    <citation type="journal article" date="2014" name="Int. J. Syst. Evol. Microbiol.">
        <title>Complete genome of a new Firmicutes species belonging to the dominant human colonic microbiota ('Ruminococcus bicirculans') reveals two chromosomes and a selective capacity to utilize plant glucans.</title>
        <authorList>
            <consortium name="NISC Comparative Sequencing Program"/>
            <person name="Wegmann U."/>
            <person name="Louis P."/>
            <person name="Goesmann A."/>
            <person name="Henrissat B."/>
            <person name="Duncan S.H."/>
            <person name="Flint H.J."/>
        </authorList>
    </citation>
    <scope>NUCLEOTIDE SEQUENCE</scope>
    <source>
        <strain evidence="4">CCM 7756</strain>
    </source>
</reference>
<dbReference type="EMBL" id="JBHRVQ010000001">
    <property type="protein sequence ID" value="MFC3386997.1"/>
    <property type="molecule type" value="Genomic_DNA"/>
</dbReference>
<dbReference type="Proteomes" id="UP001595637">
    <property type="component" value="Unassembled WGS sequence"/>
</dbReference>